<evidence type="ECO:0000313" key="3">
    <source>
        <dbReference type="Proteomes" id="UP000465035"/>
    </source>
</evidence>
<dbReference type="RefSeq" id="WP_003552342.1">
    <property type="nucleotide sequence ID" value="NZ_CABKOL010000106.1"/>
</dbReference>
<reference evidence="2 3" key="1">
    <citation type="submission" date="2019-12" db="EMBL/GenBank/DDBJ databases">
        <title>Lactobacillus hilgardii FLUB.</title>
        <authorList>
            <person name="Gustaw K."/>
        </authorList>
    </citation>
    <scope>NUCLEOTIDE SEQUENCE [LARGE SCALE GENOMIC DNA]</scope>
    <source>
        <strain evidence="2 3">FLUB</strain>
    </source>
</reference>
<dbReference type="Proteomes" id="UP000465035">
    <property type="component" value="Chromosome"/>
</dbReference>
<name>A0A6P1E479_LENHI</name>
<protein>
    <recommendedName>
        <fullName evidence="4">DUF4833 domain-containing protein</fullName>
    </recommendedName>
</protein>
<sequence length="142" mass="17023">MRVWKKGLLVVLSTILFMTLSFNTKAAPTSTVPKAMRGNWYFYDYNSMNHYLFTKHRIRFDINDKGFRPRIRTIYRKMKLPGHSARTFRGYSFDIDYIYFPYKLKVAGRYRHVLISTMEQGPMAIYTHFMPAKTYTINARMY</sequence>
<keyword evidence="1" id="KW-0732">Signal</keyword>
<dbReference type="EMBL" id="CP047121">
    <property type="protein sequence ID" value="QHB51359.1"/>
    <property type="molecule type" value="Genomic_DNA"/>
</dbReference>
<dbReference type="AlphaFoldDB" id="A0A6P1E479"/>
<feature type="chain" id="PRO_5026902854" description="DUF4833 domain-containing protein" evidence="1">
    <location>
        <begin position="27"/>
        <end position="142"/>
    </location>
</feature>
<proteinExistence type="predicted"/>
<evidence type="ECO:0000256" key="1">
    <source>
        <dbReference type="SAM" id="SignalP"/>
    </source>
</evidence>
<dbReference type="GeneID" id="69057435"/>
<organism evidence="2 3">
    <name type="scientific">Lentilactobacillus hilgardii</name>
    <name type="common">Lactobacillus hilgardii</name>
    <dbReference type="NCBI Taxonomy" id="1588"/>
    <lineage>
        <taxon>Bacteria</taxon>
        <taxon>Bacillati</taxon>
        <taxon>Bacillota</taxon>
        <taxon>Bacilli</taxon>
        <taxon>Lactobacillales</taxon>
        <taxon>Lactobacillaceae</taxon>
        <taxon>Lentilactobacillus</taxon>
    </lineage>
</organism>
<evidence type="ECO:0008006" key="4">
    <source>
        <dbReference type="Google" id="ProtNLM"/>
    </source>
</evidence>
<evidence type="ECO:0000313" key="2">
    <source>
        <dbReference type="EMBL" id="QHB51359.1"/>
    </source>
</evidence>
<gene>
    <name evidence="2" type="ORF">GQR93_03575</name>
</gene>
<feature type="signal peptide" evidence="1">
    <location>
        <begin position="1"/>
        <end position="26"/>
    </location>
</feature>
<accession>A0A6P1E479</accession>